<accession>X1LBJ2</accession>
<reference evidence="1" key="1">
    <citation type="journal article" date="2014" name="Front. Microbiol.">
        <title>High frequency of phylogenetically diverse reductive dehalogenase-homologous genes in deep subseafloor sedimentary metagenomes.</title>
        <authorList>
            <person name="Kawai M."/>
            <person name="Futagami T."/>
            <person name="Toyoda A."/>
            <person name="Takaki Y."/>
            <person name="Nishi S."/>
            <person name="Hori S."/>
            <person name="Arai W."/>
            <person name="Tsubouchi T."/>
            <person name="Morono Y."/>
            <person name="Uchiyama I."/>
            <person name="Ito T."/>
            <person name="Fujiyama A."/>
            <person name="Inagaki F."/>
            <person name="Takami H."/>
        </authorList>
    </citation>
    <scope>NUCLEOTIDE SEQUENCE</scope>
    <source>
        <strain evidence="1">Expedition CK06-06</strain>
    </source>
</reference>
<organism evidence="1">
    <name type="scientific">marine sediment metagenome</name>
    <dbReference type="NCBI Taxonomy" id="412755"/>
    <lineage>
        <taxon>unclassified sequences</taxon>
        <taxon>metagenomes</taxon>
        <taxon>ecological metagenomes</taxon>
    </lineage>
</organism>
<proteinExistence type="predicted"/>
<comment type="caution">
    <text evidence="1">The sequence shown here is derived from an EMBL/GenBank/DDBJ whole genome shotgun (WGS) entry which is preliminary data.</text>
</comment>
<sequence>MIDINSLFSKICKHMETKSEYFDVFIKYNTRFEGWFEAEILKFILDKSPEINIVSTKKKFQNWGQPDIVLKCQNMTWIIELKAGVIGKSRNYNFYLIKYNEGAGKDFERISKYDEDAWAIICLAPCNGSEDNNFILTVEQAQDEYNVKKLKEFKFNTPEGYP</sequence>
<protein>
    <submittedName>
        <fullName evidence="1">Uncharacterized protein</fullName>
    </submittedName>
</protein>
<dbReference type="AlphaFoldDB" id="X1LBJ2"/>
<gene>
    <name evidence="1" type="ORF">S06H3_13797</name>
</gene>
<name>X1LBJ2_9ZZZZ</name>
<dbReference type="EMBL" id="BARV01006731">
    <property type="protein sequence ID" value="GAI16448.1"/>
    <property type="molecule type" value="Genomic_DNA"/>
</dbReference>
<evidence type="ECO:0000313" key="1">
    <source>
        <dbReference type="EMBL" id="GAI16448.1"/>
    </source>
</evidence>